<feature type="domain" description="DUF6594" evidence="2">
    <location>
        <begin position="21"/>
        <end position="224"/>
    </location>
</feature>
<dbReference type="InterPro" id="IPR046529">
    <property type="entry name" value="DUF6594"/>
</dbReference>
<proteinExistence type="predicted"/>
<dbReference type="Proteomes" id="UP001280581">
    <property type="component" value="Unassembled WGS sequence"/>
</dbReference>
<evidence type="ECO:0000256" key="1">
    <source>
        <dbReference type="SAM" id="Coils"/>
    </source>
</evidence>
<keyword evidence="4" id="KW-1185">Reference proteome</keyword>
<keyword evidence="1" id="KW-0175">Coiled coil</keyword>
<dbReference type="Pfam" id="PF20237">
    <property type="entry name" value="DUF6594"/>
    <property type="match status" value="1"/>
</dbReference>
<dbReference type="EMBL" id="WVTA01000008">
    <property type="protein sequence ID" value="KAK3208159.1"/>
    <property type="molecule type" value="Genomic_DNA"/>
</dbReference>
<reference evidence="3 4" key="1">
    <citation type="submission" date="2021-02" db="EMBL/GenBank/DDBJ databases">
        <title>Genome assembly of Pseudopithomyces chartarum.</title>
        <authorList>
            <person name="Jauregui R."/>
            <person name="Singh J."/>
            <person name="Voisey C."/>
        </authorList>
    </citation>
    <scope>NUCLEOTIDE SEQUENCE [LARGE SCALE GENOMIC DNA]</scope>
    <source>
        <strain evidence="3 4">AGR01</strain>
    </source>
</reference>
<accession>A0AAN6RHA8</accession>
<comment type="caution">
    <text evidence="3">The sequence shown here is derived from an EMBL/GenBank/DDBJ whole genome shotgun (WGS) entry which is preliminary data.</text>
</comment>
<dbReference type="PANTHER" id="PTHR34502">
    <property type="entry name" value="DUF6594 DOMAIN-CONTAINING PROTEIN-RELATED"/>
    <property type="match status" value="1"/>
</dbReference>
<gene>
    <name evidence="3" type="ORF">GRF29_96g1593252</name>
</gene>
<feature type="coiled-coil region" evidence="1">
    <location>
        <begin position="60"/>
        <end position="124"/>
    </location>
</feature>
<name>A0AAN6RHA8_9PLEO</name>
<sequence>MSSATSKTQVDIELEHYRDGYPALAAWMNRDPDHETYVFRRFHRLGARSILHSQSRLIALEKETDDLDNEARKSDDFEARQSSRRYETLIRHSEDSNRSENKRLEKLEELERRLKEYYEMLLLQSQIAAHNGPSIRVLDTCRDYVQGRAYTSTNNQSMPIISGRAKDFLSEKADLIALRRPPEEDLLSRYLQDNWPFPSREASDPLDRTTIYKNKHVVRTVAFIS</sequence>
<evidence type="ECO:0000313" key="4">
    <source>
        <dbReference type="Proteomes" id="UP001280581"/>
    </source>
</evidence>
<evidence type="ECO:0000313" key="3">
    <source>
        <dbReference type="EMBL" id="KAK3208159.1"/>
    </source>
</evidence>
<evidence type="ECO:0000259" key="2">
    <source>
        <dbReference type="Pfam" id="PF20237"/>
    </source>
</evidence>
<dbReference type="AlphaFoldDB" id="A0AAN6RHA8"/>
<protein>
    <recommendedName>
        <fullName evidence="2">DUF6594 domain-containing protein</fullName>
    </recommendedName>
</protein>
<organism evidence="3 4">
    <name type="scientific">Pseudopithomyces chartarum</name>
    <dbReference type="NCBI Taxonomy" id="1892770"/>
    <lineage>
        <taxon>Eukaryota</taxon>
        <taxon>Fungi</taxon>
        <taxon>Dikarya</taxon>
        <taxon>Ascomycota</taxon>
        <taxon>Pezizomycotina</taxon>
        <taxon>Dothideomycetes</taxon>
        <taxon>Pleosporomycetidae</taxon>
        <taxon>Pleosporales</taxon>
        <taxon>Massarineae</taxon>
        <taxon>Didymosphaeriaceae</taxon>
        <taxon>Pseudopithomyces</taxon>
    </lineage>
</organism>
<dbReference type="PANTHER" id="PTHR34502:SF4">
    <property type="entry name" value="DUF6594 DOMAIN-CONTAINING PROTEIN"/>
    <property type="match status" value="1"/>
</dbReference>